<name>A0A8H7F7G0_AGABI</name>
<dbReference type="EMBL" id="JABXXO010000003">
    <property type="protein sequence ID" value="KAF7782196.1"/>
    <property type="molecule type" value="Genomic_DNA"/>
</dbReference>
<feature type="compositionally biased region" description="Basic and acidic residues" evidence="1">
    <location>
        <begin position="107"/>
        <end position="118"/>
    </location>
</feature>
<dbReference type="PANTHER" id="PTHR47417:SF1">
    <property type="entry name" value="SMR DOMAIN-CONTAINING PROTEIN YPL199C"/>
    <property type="match status" value="1"/>
</dbReference>
<feature type="compositionally biased region" description="Basic and acidic residues" evidence="1">
    <location>
        <begin position="321"/>
        <end position="331"/>
    </location>
</feature>
<feature type="domain" description="Smr" evidence="3">
    <location>
        <begin position="875"/>
        <end position="943"/>
    </location>
</feature>
<protein>
    <recommendedName>
        <fullName evidence="3">Smr domain-containing protein</fullName>
    </recommendedName>
</protein>
<feature type="chain" id="PRO_5034047665" description="Smr domain-containing protein" evidence="2">
    <location>
        <begin position="19"/>
        <end position="944"/>
    </location>
</feature>
<feature type="compositionally biased region" description="Polar residues" evidence="1">
    <location>
        <begin position="119"/>
        <end position="131"/>
    </location>
</feature>
<feature type="domain" description="Smr" evidence="3">
    <location>
        <begin position="411"/>
        <end position="486"/>
    </location>
</feature>
<comment type="caution">
    <text evidence="4">The sequence shown here is derived from an EMBL/GenBank/DDBJ whole genome shotgun (WGS) entry which is preliminary data.</text>
</comment>
<reference evidence="4 5" key="1">
    <citation type="journal article" name="Sci. Rep.">
        <title>Telomere-to-telomere assembled and centromere annotated genomes of the two main subspecies of the button mushroom Agaricus bisporus reveal especially polymorphic chromosome ends.</title>
        <authorList>
            <person name="Sonnenberg A.S.M."/>
            <person name="Sedaghat-Telgerd N."/>
            <person name="Lavrijssen B."/>
            <person name="Ohm R.A."/>
            <person name="Hendrickx P.M."/>
            <person name="Scholtmeijer K."/>
            <person name="Baars J.J.P."/>
            <person name="van Peer A."/>
        </authorList>
    </citation>
    <scope>NUCLEOTIDE SEQUENCE [LARGE SCALE GENOMIC DNA]</scope>
    <source>
        <strain evidence="4 5">H119_p4</strain>
    </source>
</reference>
<dbReference type="Proteomes" id="UP000629468">
    <property type="component" value="Unassembled WGS sequence"/>
</dbReference>
<dbReference type="Pfam" id="PF08590">
    <property type="entry name" value="DUF1771"/>
    <property type="match status" value="1"/>
</dbReference>
<feature type="region of interest" description="Disordered" evidence="1">
    <location>
        <begin position="192"/>
        <end position="370"/>
    </location>
</feature>
<proteinExistence type="predicted"/>
<dbReference type="SMART" id="SM00463">
    <property type="entry name" value="SMR"/>
    <property type="match status" value="1"/>
</dbReference>
<dbReference type="InterPro" id="IPR053020">
    <property type="entry name" value="Smr_domain_protein"/>
</dbReference>
<dbReference type="PROSITE" id="PS50828">
    <property type="entry name" value="SMR"/>
    <property type="match status" value="2"/>
</dbReference>
<dbReference type="InterPro" id="IPR013899">
    <property type="entry name" value="DUF1771"/>
</dbReference>
<feature type="compositionally biased region" description="Basic and acidic residues" evidence="1">
    <location>
        <begin position="341"/>
        <end position="363"/>
    </location>
</feature>
<evidence type="ECO:0000313" key="5">
    <source>
        <dbReference type="Proteomes" id="UP000629468"/>
    </source>
</evidence>
<evidence type="ECO:0000259" key="3">
    <source>
        <dbReference type="PROSITE" id="PS50828"/>
    </source>
</evidence>
<dbReference type="AlphaFoldDB" id="A0A8H7F7G0"/>
<feature type="compositionally biased region" description="Basic and acidic residues" evidence="1">
    <location>
        <begin position="138"/>
        <end position="153"/>
    </location>
</feature>
<feature type="compositionally biased region" description="Low complexity" evidence="1">
    <location>
        <begin position="305"/>
        <end position="318"/>
    </location>
</feature>
<feature type="compositionally biased region" description="Basic and acidic residues" evidence="1">
    <location>
        <begin position="47"/>
        <end position="57"/>
    </location>
</feature>
<dbReference type="InterPro" id="IPR036063">
    <property type="entry name" value="Smr_dom_sf"/>
</dbReference>
<dbReference type="Gene3D" id="3.30.1370.110">
    <property type="match status" value="2"/>
</dbReference>
<evidence type="ECO:0000256" key="2">
    <source>
        <dbReference type="SAM" id="SignalP"/>
    </source>
</evidence>
<accession>A0A8H7F7G0</accession>
<feature type="region of interest" description="Disordered" evidence="1">
    <location>
        <begin position="24"/>
        <end position="90"/>
    </location>
</feature>
<dbReference type="PANTHER" id="PTHR47417">
    <property type="entry name" value="SMR DOMAIN-CONTAINING PROTEIN YPL199C"/>
    <property type="match status" value="1"/>
</dbReference>
<sequence>MLDIILCLVLVLWLVAEALSDKKPRSERSLLPQHHDGVRYTAPLHNGEQRSVSEHQRQSTPSSRALYVHQEQERISPPQHRDGVTNTVPQQRQSAPIARALYVHQEQERISPPQHRDGVTNTVPRQRQSAPPTRALHVHQEHERVSPPRHRDGVTNAVPDQCRDIPPPRAQYVHQEQERIFLPNPLRAVQLGARGSSDECSGSEPPPLPQPRDNVRCTATLHDVEQRSVSEHQLQSAPPPRAQNIQHERVSSPEPLQAVQLSTPAVPPGQDQTPLQTAPQHVNEPEQNSVLIPPATVSPSEPKLEAAQTYQATEAALASDARGEVSHHPQDDTDEGSSDYVRLRERAKQERETVRKYREEKQQARASGQSTLFEELDEKIKYHSQRHQLLDERASRLIFEKNNKNRSPNQVDLHGLTAKEATTHAKRAIKEARERGVVQLRLIVGKGLHSSGPPVLKPCMLKLMQELELPAEVLPSNEGVLVVQLVPTSTASPLATVHPSFLQPSLLNTSQPEPSPILVPHIDTSPAEPFQWAHDVSLEPVWYGQESSQLFQNSAHHDAGYGIGDGFMLREYARQERQMKLNYRKEKKLAKTGGHLVLVRELAEKENEHRNRCDMFNAQASELIFAQNNKHGSLDWVVLHDLKAKEAKVHTKRVIEEARAKGIIKICLVVGEQSPPGALKRAMLQFLRKKRELLVEVDPLYEGVLVVRLVSMSTESPPAVWDQTLLQPSLSQTSQPAPSPIVISHIDAPPDRLTGDSIRGLAQNCEVTSTPLVPVGGEELSELPQNAAHRDAKDGNTDFMMLREYARQEKQKQLNCRMEKKRARAGGQMALAMELAKQENEHQILRDLYDATASQLIFSKNNENGSLDRVVLQDLKAKEAKPHARRVIQEAREKGYTEIRLVVGEQSASGALKPTMLNFLRKKCGLSVKVDAANEGILVVKLKP</sequence>
<feature type="compositionally biased region" description="Polar residues" evidence="1">
    <location>
        <begin position="270"/>
        <end position="290"/>
    </location>
</feature>
<dbReference type="SMART" id="SM01162">
    <property type="entry name" value="DUF1771"/>
    <property type="match status" value="3"/>
</dbReference>
<feature type="compositionally biased region" description="Basic and acidic residues" evidence="1">
    <location>
        <begin position="70"/>
        <end position="83"/>
    </location>
</feature>
<dbReference type="SUPFAM" id="SSF160443">
    <property type="entry name" value="SMR domain-like"/>
    <property type="match status" value="1"/>
</dbReference>
<dbReference type="Pfam" id="PF01713">
    <property type="entry name" value="Smr"/>
    <property type="match status" value="1"/>
</dbReference>
<gene>
    <name evidence="4" type="ORF">Agabi119p4_1572</name>
</gene>
<evidence type="ECO:0000256" key="1">
    <source>
        <dbReference type="SAM" id="MobiDB-lite"/>
    </source>
</evidence>
<feature type="region of interest" description="Disordered" evidence="1">
    <location>
        <begin position="107"/>
        <end position="165"/>
    </location>
</feature>
<organism evidence="4 5">
    <name type="scientific">Agaricus bisporus var. burnettii</name>
    <dbReference type="NCBI Taxonomy" id="192524"/>
    <lineage>
        <taxon>Eukaryota</taxon>
        <taxon>Fungi</taxon>
        <taxon>Dikarya</taxon>
        <taxon>Basidiomycota</taxon>
        <taxon>Agaricomycotina</taxon>
        <taxon>Agaricomycetes</taxon>
        <taxon>Agaricomycetidae</taxon>
        <taxon>Agaricales</taxon>
        <taxon>Agaricineae</taxon>
        <taxon>Agaricaceae</taxon>
        <taxon>Agaricus</taxon>
    </lineage>
</organism>
<keyword evidence="2" id="KW-0732">Signal</keyword>
<feature type="signal peptide" evidence="2">
    <location>
        <begin position="1"/>
        <end position="18"/>
    </location>
</feature>
<feature type="compositionally biased region" description="Basic and acidic residues" evidence="1">
    <location>
        <begin position="24"/>
        <end position="38"/>
    </location>
</feature>
<evidence type="ECO:0000313" key="4">
    <source>
        <dbReference type="EMBL" id="KAF7782196.1"/>
    </source>
</evidence>
<dbReference type="InterPro" id="IPR002625">
    <property type="entry name" value="Smr_dom"/>
</dbReference>